<dbReference type="FunFam" id="3.40.50.1100:FF:000042">
    <property type="entry name" value="Bifunctional D-cysteine desulfhydrase/1-aminocyclopropane-1-carboxylate deaminase mitochondrial"/>
    <property type="match status" value="1"/>
</dbReference>
<keyword evidence="7" id="KW-0456">Lyase</keyword>
<dbReference type="GO" id="GO:0005739">
    <property type="term" value="C:mitochondrion"/>
    <property type="evidence" value="ECO:0007669"/>
    <property type="project" value="UniProtKB-SubCell"/>
</dbReference>
<keyword evidence="12" id="KW-1185">Reference proteome</keyword>
<protein>
    <recommendedName>
        <fullName evidence="9">D-cysteine desulfhydrase</fullName>
        <ecNumber evidence="9">4.4.1.15</ecNumber>
    </recommendedName>
</protein>
<dbReference type="Proteomes" id="UP000233837">
    <property type="component" value="Unassembled WGS sequence"/>
</dbReference>
<name>A0A2I0WA97_9ASPA</name>
<dbReference type="InterPro" id="IPR027278">
    <property type="entry name" value="ACCD_DCysDesulf"/>
</dbReference>
<evidence type="ECO:0000313" key="11">
    <source>
        <dbReference type="EMBL" id="PKU72589.1"/>
    </source>
</evidence>
<dbReference type="PANTHER" id="PTHR43780">
    <property type="entry name" value="1-AMINOCYCLOPROPANE-1-CARBOXYLATE DEAMINASE-RELATED"/>
    <property type="match status" value="1"/>
</dbReference>
<accession>A0A2I0WA97</accession>
<evidence type="ECO:0000256" key="5">
    <source>
        <dbReference type="ARBA" id="ARBA00022946"/>
    </source>
</evidence>
<dbReference type="InterPro" id="IPR005966">
    <property type="entry name" value="D-Cys_desShydrase"/>
</dbReference>
<evidence type="ECO:0000256" key="2">
    <source>
        <dbReference type="ARBA" id="ARBA00004173"/>
    </source>
</evidence>
<feature type="domain" description="Tryptophan synthase beta chain-like PALP" evidence="10">
    <location>
        <begin position="79"/>
        <end position="386"/>
    </location>
</feature>
<comment type="similarity">
    <text evidence="3">Belongs to the ACC deaminase/D-cysteine desulfhydrase family.</text>
</comment>
<evidence type="ECO:0000259" key="10">
    <source>
        <dbReference type="Pfam" id="PF00291"/>
    </source>
</evidence>
<evidence type="ECO:0000256" key="1">
    <source>
        <dbReference type="ARBA" id="ARBA00001933"/>
    </source>
</evidence>
<evidence type="ECO:0000256" key="8">
    <source>
        <dbReference type="ARBA" id="ARBA00050761"/>
    </source>
</evidence>
<comment type="subcellular location">
    <subcellularLocation>
        <location evidence="2">Mitochondrion</location>
    </subcellularLocation>
</comment>
<evidence type="ECO:0000256" key="6">
    <source>
        <dbReference type="ARBA" id="ARBA00023128"/>
    </source>
</evidence>
<dbReference type="FunFam" id="3.40.50.1100:FF:000037">
    <property type="entry name" value="Bifunctional D-cysteine desulfhydrase/1-aminocyclopropane-1-carboxylate deaminase, mitochondrial"/>
    <property type="match status" value="1"/>
</dbReference>
<gene>
    <name evidence="11" type="ORF">MA16_Dca010159</name>
</gene>
<dbReference type="AlphaFoldDB" id="A0A2I0WA97"/>
<dbReference type="InterPro" id="IPR036052">
    <property type="entry name" value="TrpB-like_PALP_sf"/>
</dbReference>
<evidence type="ECO:0000313" key="12">
    <source>
        <dbReference type="Proteomes" id="UP000233837"/>
    </source>
</evidence>
<dbReference type="NCBIfam" id="TIGR01275">
    <property type="entry name" value="ACC_deam_rel"/>
    <property type="match status" value="1"/>
</dbReference>
<keyword evidence="6" id="KW-0496">Mitochondrion</keyword>
<dbReference type="SUPFAM" id="SSF53686">
    <property type="entry name" value="Tryptophan synthase beta subunit-like PLP-dependent enzymes"/>
    <property type="match status" value="1"/>
</dbReference>
<sequence>MSSVLHLRGLFVSGAASASSARVARFSSPDKKKNYVSSVLMEDREAKPIDLVGGFLAKKPYNPPSWVSHLNPIPTHIYSLGHLPTPIHKWNVPNLPDDTEIWIKRDDLSGMQLSGNKVRKLEFLLSDAVAHGADCVITVGGIQSNHCRATAVAARYLNIDCYLILRTSKTLVDKDPGLTGNLLVERLVGAKVELVSKEEYANIGSVALADLLKERLISEGRKPYVIPVGGSNSLGSWGYIEAIREIEQQTKCSFGVYFDDIAVACGSGGTIAGLALGSTLSNLKAKVHAFSVCDDPDYFYNYCQGLLDGLQAGVDMHDIVNIQDAKGLGYAISTAEELQFVKDTAAETGVILDPVYSGKAAYALLKDISANPTKWKGRKILFIHTGGLLGLFDKFEQLAPMIGNWGKMELGESIPRKDGIGKMF</sequence>
<evidence type="ECO:0000256" key="7">
    <source>
        <dbReference type="ARBA" id="ARBA00023239"/>
    </source>
</evidence>
<reference evidence="11 12" key="1">
    <citation type="journal article" date="2016" name="Sci. Rep.">
        <title>The Dendrobium catenatum Lindl. genome sequence provides insights into polysaccharide synthase, floral development and adaptive evolution.</title>
        <authorList>
            <person name="Zhang G.Q."/>
            <person name="Xu Q."/>
            <person name="Bian C."/>
            <person name="Tsai W.C."/>
            <person name="Yeh C.M."/>
            <person name="Liu K.W."/>
            <person name="Yoshida K."/>
            <person name="Zhang L.S."/>
            <person name="Chang S.B."/>
            <person name="Chen F."/>
            <person name="Shi Y."/>
            <person name="Su Y.Y."/>
            <person name="Zhang Y.Q."/>
            <person name="Chen L.J."/>
            <person name="Yin Y."/>
            <person name="Lin M."/>
            <person name="Huang H."/>
            <person name="Deng H."/>
            <person name="Wang Z.W."/>
            <person name="Zhu S.L."/>
            <person name="Zhao X."/>
            <person name="Deng C."/>
            <person name="Niu S.C."/>
            <person name="Huang J."/>
            <person name="Wang M."/>
            <person name="Liu G.H."/>
            <person name="Yang H.J."/>
            <person name="Xiao X.J."/>
            <person name="Hsiao Y.Y."/>
            <person name="Wu W.L."/>
            <person name="Chen Y.Y."/>
            <person name="Mitsuda N."/>
            <person name="Ohme-Takagi M."/>
            <person name="Luo Y.B."/>
            <person name="Van de Peer Y."/>
            <person name="Liu Z.J."/>
        </authorList>
    </citation>
    <scope>NUCLEOTIDE SEQUENCE [LARGE SCALE GENOMIC DNA]</scope>
    <source>
        <tissue evidence="11">The whole plant</tissue>
    </source>
</reference>
<evidence type="ECO:0000256" key="4">
    <source>
        <dbReference type="ARBA" id="ARBA00022898"/>
    </source>
</evidence>
<organism evidence="11 12">
    <name type="scientific">Dendrobium catenatum</name>
    <dbReference type="NCBI Taxonomy" id="906689"/>
    <lineage>
        <taxon>Eukaryota</taxon>
        <taxon>Viridiplantae</taxon>
        <taxon>Streptophyta</taxon>
        <taxon>Embryophyta</taxon>
        <taxon>Tracheophyta</taxon>
        <taxon>Spermatophyta</taxon>
        <taxon>Magnoliopsida</taxon>
        <taxon>Liliopsida</taxon>
        <taxon>Asparagales</taxon>
        <taxon>Orchidaceae</taxon>
        <taxon>Epidendroideae</taxon>
        <taxon>Malaxideae</taxon>
        <taxon>Dendrobiinae</taxon>
        <taxon>Dendrobium</taxon>
    </lineage>
</organism>
<comment type="cofactor">
    <cofactor evidence="1">
        <name>pyridoxal 5'-phosphate</name>
        <dbReference type="ChEBI" id="CHEBI:597326"/>
    </cofactor>
</comment>
<dbReference type="Pfam" id="PF00291">
    <property type="entry name" value="PALP"/>
    <property type="match status" value="1"/>
</dbReference>
<reference evidence="11 12" key="2">
    <citation type="journal article" date="2017" name="Nature">
        <title>The Apostasia genome and the evolution of orchids.</title>
        <authorList>
            <person name="Zhang G.Q."/>
            <person name="Liu K.W."/>
            <person name="Li Z."/>
            <person name="Lohaus R."/>
            <person name="Hsiao Y.Y."/>
            <person name="Niu S.C."/>
            <person name="Wang J.Y."/>
            <person name="Lin Y.C."/>
            <person name="Xu Q."/>
            <person name="Chen L.J."/>
            <person name="Yoshida K."/>
            <person name="Fujiwara S."/>
            <person name="Wang Z.W."/>
            <person name="Zhang Y.Q."/>
            <person name="Mitsuda N."/>
            <person name="Wang M."/>
            <person name="Liu G.H."/>
            <person name="Pecoraro L."/>
            <person name="Huang H.X."/>
            <person name="Xiao X.J."/>
            <person name="Lin M."/>
            <person name="Wu X.Y."/>
            <person name="Wu W.L."/>
            <person name="Chen Y.Y."/>
            <person name="Chang S.B."/>
            <person name="Sakamoto S."/>
            <person name="Ohme-Takagi M."/>
            <person name="Yagi M."/>
            <person name="Zeng S.J."/>
            <person name="Shen C.Y."/>
            <person name="Yeh C.M."/>
            <person name="Luo Y.B."/>
            <person name="Tsai W.C."/>
            <person name="Van de Peer Y."/>
            <person name="Liu Z.J."/>
        </authorList>
    </citation>
    <scope>NUCLEOTIDE SEQUENCE [LARGE SCALE GENOMIC DNA]</scope>
    <source>
        <tissue evidence="11">The whole plant</tissue>
    </source>
</reference>
<dbReference type="PANTHER" id="PTHR43780:SF2">
    <property type="entry name" value="1-AMINOCYCLOPROPANE-1-CARBOXYLATE DEAMINASE-RELATED"/>
    <property type="match status" value="1"/>
</dbReference>
<dbReference type="Gene3D" id="3.40.50.1100">
    <property type="match status" value="2"/>
</dbReference>
<evidence type="ECO:0000256" key="9">
    <source>
        <dbReference type="ARBA" id="ARBA00066823"/>
    </source>
</evidence>
<dbReference type="GO" id="GO:0019148">
    <property type="term" value="F:D-cysteine desulfhydrase activity"/>
    <property type="evidence" value="ECO:0007669"/>
    <property type="project" value="UniProtKB-EC"/>
</dbReference>
<evidence type="ECO:0000256" key="3">
    <source>
        <dbReference type="ARBA" id="ARBA00008639"/>
    </source>
</evidence>
<keyword evidence="4" id="KW-0663">Pyridoxal phosphate</keyword>
<dbReference type="EMBL" id="KZ502814">
    <property type="protein sequence ID" value="PKU72589.1"/>
    <property type="molecule type" value="Genomic_DNA"/>
</dbReference>
<dbReference type="InterPro" id="IPR001926">
    <property type="entry name" value="TrpB-like_PALP"/>
</dbReference>
<dbReference type="EC" id="4.4.1.15" evidence="9"/>
<dbReference type="STRING" id="906689.A0A2I0WA97"/>
<comment type="catalytic activity">
    <reaction evidence="8">
        <text>D-cysteine + H2O = hydrogen sulfide + pyruvate + NH4(+) + H(+)</text>
        <dbReference type="Rhea" id="RHEA:11268"/>
        <dbReference type="ChEBI" id="CHEBI:15361"/>
        <dbReference type="ChEBI" id="CHEBI:15377"/>
        <dbReference type="ChEBI" id="CHEBI:15378"/>
        <dbReference type="ChEBI" id="CHEBI:28938"/>
        <dbReference type="ChEBI" id="CHEBI:29919"/>
        <dbReference type="ChEBI" id="CHEBI:35236"/>
        <dbReference type="EC" id="4.4.1.15"/>
    </reaction>
</comment>
<proteinExistence type="inferred from homology"/>
<keyword evidence="5" id="KW-0809">Transit peptide</keyword>